<comment type="caution">
    <text evidence="2">The sequence shown here is derived from an EMBL/GenBank/DDBJ whole genome shotgun (WGS) entry which is preliminary data.</text>
</comment>
<dbReference type="InterPro" id="IPR028037">
    <property type="entry name" value="Antitoxin_Rv0909/MT0933"/>
</dbReference>
<feature type="region of interest" description="Disordered" evidence="1">
    <location>
        <begin position="1"/>
        <end position="60"/>
    </location>
</feature>
<sequence>MSKLLDKAKELLTKHDDKVDKGLDEAGEQADRRTDSKYTGHIEQGADEAREHTGEDETTK</sequence>
<dbReference type="RefSeq" id="WP_345143844.1">
    <property type="nucleotide sequence ID" value="NZ_BAABAT010000081.1"/>
</dbReference>
<feature type="compositionally biased region" description="Basic and acidic residues" evidence="1">
    <location>
        <begin position="1"/>
        <end position="40"/>
    </location>
</feature>
<name>A0ABP8DV09_9ACTN</name>
<accession>A0ABP8DV09</accession>
<organism evidence="2 3">
    <name type="scientific">Dactylosporangium darangshiense</name>
    <dbReference type="NCBI Taxonomy" id="579108"/>
    <lineage>
        <taxon>Bacteria</taxon>
        <taxon>Bacillati</taxon>
        <taxon>Actinomycetota</taxon>
        <taxon>Actinomycetes</taxon>
        <taxon>Micromonosporales</taxon>
        <taxon>Micromonosporaceae</taxon>
        <taxon>Dactylosporangium</taxon>
    </lineage>
</organism>
<dbReference type="Proteomes" id="UP001500620">
    <property type="component" value="Unassembled WGS sequence"/>
</dbReference>
<gene>
    <name evidence="2" type="ORF">GCM10022255_111710</name>
</gene>
<dbReference type="Pfam" id="PF14013">
    <property type="entry name" value="MT0933_antitox"/>
    <property type="match status" value="1"/>
</dbReference>
<reference evidence="3" key="1">
    <citation type="journal article" date="2019" name="Int. J. Syst. Evol. Microbiol.">
        <title>The Global Catalogue of Microorganisms (GCM) 10K type strain sequencing project: providing services to taxonomists for standard genome sequencing and annotation.</title>
        <authorList>
            <consortium name="The Broad Institute Genomics Platform"/>
            <consortium name="The Broad Institute Genome Sequencing Center for Infectious Disease"/>
            <person name="Wu L."/>
            <person name="Ma J."/>
        </authorList>
    </citation>
    <scope>NUCLEOTIDE SEQUENCE [LARGE SCALE GENOMIC DNA]</scope>
    <source>
        <strain evidence="3">JCM 17441</strain>
    </source>
</reference>
<evidence type="ECO:0000313" key="3">
    <source>
        <dbReference type="Proteomes" id="UP001500620"/>
    </source>
</evidence>
<evidence type="ECO:0000256" key="1">
    <source>
        <dbReference type="SAM" id="MobiDB-lite"/>
    </source>
</evidence>
<feature type="compositionally biased region" description="Basic and acidic residues" evidence="1">
    <location>
        <begin position="47"/>
        <end position="60"/>
    </location>
</feature>
<protein>
    <submittedName>
        <fullName evidence="2">Antitoxin</fullName>
    </submittedName>
</protein>
<proteinExistence type="predicted"/>
<evidence type="ECO:0000313" key="2">
    <source>
        <dbReference type="EMBL" id="GAA4263808.1"/>
    </source>
</evidence>
<dbReference type="EMBL" id="BAABAT010000081">
    <property type="protein sequence ID" value="GAA4263808.1"/>
    <property type="molecule type" value="Genomic_DNA"/>
</dbReference>
<keyword evidence="3" id="KW-1185">Reference proteome</keyword>